<feature type="domain" description="Hexokinase N-terminal" evidence="13">
    <location>
        <begin position="152"/>
        <end position="246"/>
    </location>
</feature>
<dbReference type="Pfam" id="PF00349">
    <property type="entry name" value="Hexokinase_1"/>
    <property type="match status" value="1"/>
</dbReference>
<dbReference type="PRINTS" id="PR00475">
    <property type="entry name" value="HEXOKINASE"/>
</dbReference>
<evidence type="ECO:0000256" key="1">
    <source>
        <dbReference type="ARBA" id="ARBA00004888"/>
    </source>
</evidence>
<dbReference type="GO" id="GO:0006096">
    <property type="term" value="P:glycolytic process"/>
    <property type="evidence" value="ECO:0007669"/>
    <property type="project" value="UniProtKB-KW"/>
</dbReference>
<dbReference type="GO" id="GO:0005536">
    <property type="term" value="F:D-glucose binding"/>
    <property type="evidence" value="ECO:0007669"/>
    <property type="project" value="InterPro"/>
</dbReference>
<evidence type="ECO:0000256" key="12">
    <source>
        <dbReference type="RuleBase" id="RU362007"/>
    </source>
</evidence>
<comment type="pathway">
    <text evidence="1">Carbohydrate degradation; glycolysis; D-glyceraldehyde 3-phosphate and glycerone phosphate from D-glucose: step 1/4.</text>
</comment>
<dbReference type="EC" id="2.7.1.-" evidence="12"/>
<protein>
    <recommendedName>
        <fullName evidence="12">Phosphotransferase</fullName>
        <ecNumber evidence="12">2.7.1.-</ecNumber>
    </recommendedName>
</protein>
<comment type="catalytic activity">
    <reaction evidence="11">
        <text>D-glucose + ATP = D-glucose 6-phosphate + ADP + H(+)</text>
        <dbReference type="Rhea" id="RHEA:17825"/>
        <dbReference type="ChEBI" id="CHEBI:4167"/>
        <dbReference type="ChEBI" id="CHEBI:15378"/>
        <dbReference type="ChEBI" id="CHEBI:30616"/>
        <dbReference type="ChEBI" id="CHEBI:61548"/>
        <dbReference type="ChEBI" id="CHEBI:456216"/>
        <dbReference type="EC" id="2.7.1.1"/>
    </reaction>
    <physiologicalReaction direction="left-to-right" evidence="11">
        <dbReference type="Rhea" id="RHEA:17826"/>
    </physiologicalReaction>
</comment>
<sequence length="496" mass="55542">MQVLWANIAICGWIHPSDSSTIHCITIPSSLPVKIILPFRIDEICLILLRGGLGPHKTTGTTSPDFSEIINKESKNQETIKRKKLTNHQVKNHLRAFNLTDEGLRRLMDILQTNLVAALKSEQSGMMLPTFITETNTTIKSRAIALDMGGTRLMSFVATVLKQFLAKYNLLDNNLPLGFTFSFPCHHNTNSITSASLVAWTKEFSAYGYTNEDITNLLIDACLKEDIKLGIVTIINDTVGTLLACSLENECQVGVVLATGFNVAYIEHGENVSKLKNLQKKVKEISINTEVGAFSDLEALEPYRTKFDRMLDDTTNNRRRQLFEKMVSALYLVRKPNIIQQLQKRNFFITPTMTEIAENYRIYDKPLGRIQQLVNTDGTSLTDCKVLAVVCNSICSRSELLAAAGVATVCRFIIRENITVGVDSSIFYSDSGLQRFEKKIECFAEADKKIRLLRINEGSGRGAAALEANAIAEEKVVPQQKEKYLPPQMRKKPQEQ</sequence>
<dbReference type="PROSITE" id="PS51748">
    <property type="entry name" value="HEXOKINASE_2"/>
    <property type="match status" value="1"/>
</dbReference>
<evidence type="ECO:0000313" key="16">
    <source>
        <dbReference type="WBParaSite" id="scf7180000421383.g6792"/>
    </source>
</evidence>
<evidence type="ECO:0000256" key="4">
    <source>
        <dbReference type="ARBA" id="ARBA00022679"/>
    </source>
</evidence>
<dbReference type="WBParaSite" id="scf7180000421383.g6792">
    <property type="protein sequence ID" value="scf7180000421383.g6792"/>
    <property type="gene ID" value="scf7180000421383.g6792"/>
</dbReference>
<name>A0A915NYS2_9BILA</name>
<feature type="domain" description="Hexokinase C-terminal" evidence="14">
    <location>
        <begin position="253"/>
        <end position="466"/>
    </location>
</feature>
<comment type="pathway">
    <text evidence="2">Carbohydrate metabolism; hexose metabolism.</text>
</comment>
<dbReference type="Proteomes" id="UP000887560">
    <property type="component" value="Unplaced"/>
</dbReference>
<dbReference type="PANTHER" id="PTHR19443">
    <property type="entry name" value="HEXOKINASE"/>
    <property type="match status" value="1"/>
</dbReference>
<evidence type="ECO:0000256" key="3">
    <source>
        <dbReference type="ARBA" id="ARBA00009225"/>
    </source>
</evidence>
<evidence type="ECO:0000313" key="15">
    <source>
        <dbReference type="Proteomes" id="UP000887560"/>
    </source>
</evidence>
<dbReference type="GO" id="GO:0008865">
    <property type="term" value="F:fructokinase activity"/>
    <property type="evidence" value="ECO:0007669"/>
    <property type="project" value="TreeGrafter"/>
</dbReference>
<evidence type="ECO:0000259" key="13">
    <source>
        <dbReference type="Pfam" id="PF00349"/>
    </source>
</evidence>
<dbReference type="PANTHER" id="PTHR19443:SF16">
    <property type="entry name" value="HEXOKINASE TYPE 1-RELATED"/>
    <property type="match status" value="1"/>
</dbReference>
<comment type="catalytic activity">
    <reaction evidence="10">
        <text>D-fructose + ATP = D-fructose 6-phosphate + ADP + H(+)</text>
        <dbReference type="Rhea" id="RHEA:16125"/>
        <dbReference type="ChEBI" id="CHEBI:15378"/>
        <dbReference type="ChEBI" id="CHEBI:30616"/>
        <dbReference type="ChEBI" id="CHEBI:37721"/>
        <dbReference type="ChEBI" id="CHEBI:61527"/>
        <dbReference type="ChEBI" id="CHEBI:456216"/>
        <dbReference type="EC" id="2.7.1.1"/>
    </reaction>
    <physiologicalReaction direction="left-to-right" evidence="10">
        <dbReference type="Rhea" id="RHEA:16126"/>
    </physiologicalReaction>
</comment>
<dbReference type="InterPro" id="IPR001312">
    <property type="entry name" value="Hexokinase"/>
</dbReference>
<dbReference type="Pfam" id="PF03727">
    <property type="entry name" value="Hexokinase_2"/>
    <property type="match status" value="1"/>
</dbReference>
<evidence type="ECO:0000256" key="10">
    <source>
        <dbReference type="ARBA" id="ARBA00047905"/>
    </source>
</evidence>
<keyword evidence="7 12" id="KW-0067">ATP-binding</keyword>
<evidence type="ECO:0000256" key="8">
    <source>
        <dbReference type="ARBA" id="ARBA00023152"/>
    </source>
</evidence>
<dbReference type="InterPro" id="IPR022672">
    <property type="entry name" value="Hexokinase_N"/>
</dbReference>
<dbReference type="GO" id="GO:0001678">
    <property type="term" value="P:intracellular glucose homeostasis"/>
    <property type="evidence" value="ECO:0007669"/>
    <property type="project" value="InterPro"/>
</dbReference>
<dbReference type="GO" id="GO:0005524">
    <property type="term" value="F:ATP binding"/>
    <property type="evidence" value="ECO:0007669"/>
    <property type="project" value="UniProtKB-UniRule"/>
</dbReference>
<keyword evidence="8 12" id="KW-0324">Glycolysis</keyword>
<keyword evidence="4 12" id="KW-0808">Transferase</keyword>
<comment type="similarity">
    <text evidence="3 12">Belongs to the hexokinase family.</text>
</comment>
<accession>A0A915NYS2</accession>
<organism evidence="15 16">
    <name type="scientific">Meloidogyne floridensis</name>
    <dbReference type="NCBI Taxonomy" id="298350"/>
    <lineage>
        <taxon>Eukaryota</taxon>
        <taxon>Metazoa</taxon>
        <taxon>Ecdysozoa</taxon>
        <taxon>Nematoda</taxon>
        <taxon>Chromadorea</taxon>
        <taxon>Rhabditida</taxon>
        <taxon>Tylenchina</taxon>
        <taxon>Tylenchomorpha</taxon>
        <taxon>Tylenchoidea</taxon>
        <taxon>Meloidogynidae</taxon>
        <taxon>Meloidogyninae</taxon>
        <taxon>Meloidogyne</taxon>
    </lineage>
</organism>
<evidence type="ECO:0000259" key="14">
    <source>
        <dbReference type="Pfam" id="PF03727"/>
    </source>
</evidence>
<evidence type="ECO:0000256" key="11">
    <source>
        <dbReference type="ARBA" id="ARBA00048160"/>
    </source>
</evidence>
<keyword evidence="6 12" id="KW-0418">Kinase</keyword>
<evidence type="ECO:0000256" key="5">
    <source>
        <dbReference type="ARBA" id="ARBA00022741"/>
    </source>
</evidence>
<evidence type="ECO:0000256" key="2">
    <source>
        <dbReference type="ARBA" id="ARBA00005028"/>
    </source>
</evidence>
<evidence type="ECO:0000256" key="9">
    <source>
        <dbReference type="ARBA" id="ARBA00044613"/>
    </source>
</evidence>
<evidence type="ECO:0000256" key="7">
    <source>
        <dbReference type="ARBA" id="ARBA00022840"/>
    </source>
</evidence>
<dbReference type="AlphaFoldDB" id="A0A915NYS2"/>
<dbReference type="GO" id="GO:0006006">
    <property type="term" value="P:glucose metabolic process"/>
    <property type="evidence" value="ECO:0007669"/>
    <property type="project" value="TreeGrafter"/>
</dbReference>
<dbReference type="InterPro" id="IPR022673">
    <property type="entry name" value="Hexokinase_C"/>
</dbReference>
<dbReference type="GO" id="GO:0004340">
    <property type="term" value="F:glucokinase activity"/>
    <property type="evidence" value="ECO:0007669"/>
    <property type="project" value="TreeGrafter"/>
</dbReference>
<evidence type="ECO:0000256" key="6">
    <source>
        <dbReference type="ARBA" id="ARBA00022777"/>
    </source>
</evidence>
<comment type="catalytic activity">
    <reaction evidence="9">
        <text>a D-hexose + ATP = a D-hexose 6-phosphate + ADP + H(+)</text>
        <dbReference type="Rhea" id="RHEA:22740"/>
        <dbReference type="ChEBI" id="CHEBI:4194"/>
        <dbReference type="ChEBI" id="CHEBI:15378"/>
        <dbReference type="ChEBI" id="CHEBI:30616"/>
        <dbReference type="ChEBI" id="CHEBI:229467"/>
        <dbReference type="ChEBI" id="CHEBI:456216"/>
        <dbReference type="EC" id="2.7.1.1"/>
    </reaction>
    <physiologicalReaction direction="left-to-right" evidence="9">
        <dbReference type="Rhea" id="RHEA:22741"/>
    </physiologicalReaction>
</comment>
<dbReference type="Gene3D" id="3.30.420.40">
    <property type="match status" value="1"/>
</dbReference>
<dbReference type="GO" id="GO:0005829">
    <property type="term" value="C:cytosol"/>
    <property type="evidence" value="ECO:0007669"/>
    <property type="project" value="TreeGrafter"/>
</dbReference>
<dbReference type="InterPro" id="IPR043129">
    <property type="entry name" value="ATPase_NBD"/>
</dbReference>
<reference evidence="16" key="1">
    <citation type="submission" date="2022-11" db="UniProtKB">
        <authorList>
            <consortium name="WormBaseParasite"/>
        </authorList>
    </citation>
    <scope>IDENTIFICATION</scope>
</reference>
<keyword evidence="15" id="KW-1185">Reference proteome</keyword>
<proteinExistence type="inferred from homology"/>
<dbReference type="GO" id="GO:0005739">
    <property type="term" value="C:mitochondrion"/>
    <property type="evidence" value="ECO:0007669"/>
    <property type="project" value="TreeGrafter"/>
</dbReference>
<dbReference type="Gene3D" id="3.40.367.20">
    <property type="match status" value="1"/>
</dbReference>
<keyword evidence="5 12" id="KW-0547">Nucleotide-binding</keyword>
<dbReference type="SUPFAM" id="SSF53067">
    <property type="entry name" value="Actin-like ATPase domain"/>
    <property type="match status" value="2"/>
</dbReference>